<dbReference type="RefSeq" id="WP_143185764.1">
    <property type="nucleotide sequence ID" value="NZ_FNVB01000005.1"/>
</dbReference>
<reference evidence="2" key="1">
    <citation type="submission" date="2016-10" db="EMBL/GenBank/DDBJ databases">
        <authorList>
            <person name="de Groot N.N."/>
        </authorList>
    </citation>
    <scope>NUCLEOTIDE SEQUENCE [LARGE SCALE GENOMIC DNA]</scope>
    <source>
        <strain evidence="2">ATCC 20501</strain>
    </source>
</reference>
<gene>
    <name evidence="2" type="ORF">SAMN02982929_03714</name>
    <name evidence="3" type="ORF">SAMN05216506_102309</name>
</gene>
<dbReference type="Proteomes" id="UP000199690">
    <property type="component" value="Unassembled WGS sequence"/>
</dbReference>
<protein>
    <recommendedName>
        <fullName evidence="6">Excreted virulence factor EspC (Type VII ESX diderm)</fullName>
    </recommendedName>
</protein>
<accession>A0A1I1P451</accession>
<evidence type="ECO:0008006" key="6">
    <source>
        <dbReference type="Google" id="ProtNLM"/>
    </source>
</evidence>
<dbReference type="AlphaFoldDB" id="A0A1H6CZ87"/>
<accession>A0A1H6CZ87</accession>
<sequence>MTFTADPDVLRKAGKSAKSAGEQAGQVKLGPPVEDIAAAMPGGRSEGAAKQVAQSWGQAIGDWSKAADKHGQSLTASADEYQGSDESSAQGINAAGGR</sequence>
<dbReference type="SMR" id="A0A1H6CZ87"/>
<evidence type="ECO:0000313" key="4">
    <source>
        <dbReference type="Proteomes" id="UP000199690"/>
    </source>
</evidence>
<dbReference type="EMBL" id="FOME01000002">
    <property type="protein sequence ID" value="SFD04436.1"/>
    <property type="molecule type" value="Genomic_DNA"/>
</dbReference>
<evidence type="ECO:0000313" key="5">
    <source>
        <dbReference type="Proteomes" id="UP000236729"/>
    </source>
</evidence>
<reference evidence="4 5" key="2">
    <citation type="submission" date="2016-10" db="EMBL/GenBank/DDBJ databases">
        <authorList>
            <person name="Varghese N."/>
            <person name="Submissions S."/>
        </authorList>
    </citation>
    <scope>NUCLEOTIDE SEQUENCE [LARGE SCALE GENOMIC DNA]</scope>
    <source>
        <strain evidence="5">ATCC 20501</strain>
        <strain evidence="3 4">CGMCC 4.3529</strain>
    </source>
</reference>
<dbReference type="EMBL" id="FNVB01000005">
    <property type="protein sequence ID" value="SEG78074.1"/>
    <property type="molecule type" value="Genomic_DNA"/>
</dbReference>
<proteinExistence type="predicted"/>
<organism evidence="2 5">
    <name type="scientific">Saccharopolyspora kobensis</name>
    <dbReference type="NCBI Taxonomy" id="146035"/>
    <lineage>
        <taxon>Bacteria</taxon>
        <taxon>Bacillati</taxon>
        <taxon>Actinomycetota</taxon>
        <taxon>Actinomycetes</taxon>
        <taxon>Pseudonocardiales</taxon>
        <taxon>Pseudonocardiaceae</taxon>
        <taxon>Saccharopolyspora</taxon>
    </lineage>
</organism>
<keyword evidence="4" id="KW-1185">Reference proteome</keyword>
<feature type="region of interest" description="Disordered" evidence="1">
    <location>
        <begin position="63"/>
        <end position="98"/>
    </location>
</feature>
<evidence type="ECO:0000313" key="2">
    <source>
        <dbReference type="EMBL" id="SEG78074.1"/>
    </source>
</evidence>
<evidence type="ECO:0000256" key="1">
    <source>
        <dbReference type="SAM" id="MobiDB-lite"/>
    </source>
</evidence>
<evidence type="ECO:0000313" key="3">
    <source>
        <dbReference type="EMBL" id="SFD04436.1"/>
    </source>
</evidence>
<feature type="region of interest" description="Disordered" evidence="1">
    <location>
        <begin position="1"/>
        <end position="49"/>
    </location>
</feature>
<name>A0A1H6CZ87_9PSEU</name>
<dbReference type="Proteomes" id="UP000236729">
    <property type="component" value="Unassembled WGS sequence"/>
</dbReference>